<evidence type="ECO:0000313" key="2">
    <source>
        <dbReference type="EMBL" id="CAK7338553.1"/>
    </source>
</evidence>
<proteinExistence type="predicted"/>
<dbReference type="Gene3D" id="3.80.10.10">
    <property type="entry name" value="Ribonuclease Inhibitor"/>
    <property type="match status" value="1"/>
</dbReference>
<sequence>MAHHWSCTIGEKMPTVVIGKELAAMRLQVELLESIFPLKELWNWEIWYLNATLFFSFQELNYLELSGNNILGCIENEDFERLSKLNNLEILDLSYNKFNNSILTSLSALSSLKSLDISSNRLKGSINAEGK</sequence>
<dbReference type="EMBL" id="CAWUPB010001120">
    <property type="protein sequence ID" value="CAK7338553.1"/>
    <property type="molecule type" value="Genomic_DNA"/>
</dbReference>
<dbReference type="AlphaFoldDB" id="A0AAV1RR81"/>
<name>A0AAV1RR81_9ROSI</name>
<gene>
    <name evidence="2" type="ORF">DCAF_LOCUS13601</name>
</gene>
<dbReference type="PRINTS" id="PR00019">
    <property type="entry name" value="LEURICHRPT"/>
</dbReference>
<dbReference type="PANTHER" id="PTHR48059:SF30">
    <property type="entry name" value="OS06G0587000 PROTEIN"/>
    <property type="match status" value="1"/>
</dbReference>
<dbReference type="SUPFAM" id="SSF52058">
    <property type="entry name" value="L domain-like"/>
    <property type="match status" value="1"/>
</dbReference>
<accession>A0AAV1RR81</accession>
<dbReference type="InterPro" id="IPR032675">
    <property type="entry name" value="LRR_dom_sf"/>
</dbReference>
<keyword evidence="3" id="KW-1185">Reference proteome</keyword>
<evidence type="ECO:0008006" key="4">
    <source>
        <dbReference type="Google" id="ProtNLM"/>
    </source>
</evidence>
<comment type="caution">
    <text evidence="2">The sequence shown here is derived from an EMBL/GenBank/DDBJ whole genome shotgun (WGS) entry which is preliminary data.</text>
</comment>
<comment type="subcellular location">
    <subcellularLocation>
        <location evidence="1">Cell envelope</location>
    </subcellularLocation>
</comment>
<evidence type="ECO:0000256" key="1">
    <source>
        <dbReference type="ARBA" id="ARBA00004196"/>
    </source>
</evidence>
<dbReference type="InterPro" id="IPR051848">
    <property type="entry name" value="PGIP"/>
</dbReference>
<dbReference type="PANTHER" id="PTHR48059">
    <property type="entry name" value="POLYGALACTURONASE INHIBITOR 1"/>
    <property type="match status" value="1"/>
</dbReference>
<dbReference type="InterPro" id="IPR001611">
    <property type="entry name" value="Leu-rich_rpt"/>
</dbReference>
<protein>
    <recommendedName>
        <fullName evidence="4">Toll-like receptor 3</fullName>
    </recommendedName>
</protein>
<organism evidence="2 3">
    <name type="scientific">Dovyalis caffra</name>
    <dbReference type="NCBI Taxonomy" id="77055"/>
    <lineage>
        <taxon>Eukaryota</taxon>
        <taxon>Viridiplantae</taxon>
        <taxon>Streptophyta</taxon>
        <taxon>Embryophyta</taxon>
        <taxon>Tracheophyta</taxon>
        <taxon>Spermatophyta</taxon>
        <taxon>Magnoliopsida</taxon>
        <taxon>eudicotyledons</taxon>
        <taxon>Gunneridae</taxon>
        <taxon>Pentapetalae</taxon>
        <taxon>rosids</taxon>
        <taxon>fabids</taxon>
        <taxon>Malpighiales</taxon>
        <taxon>Salicaceae</taxon>
        <taxon>Flacourtieae</taxon>
        <taxon>Dovyalis</taxon>
    </lineage>
</organism>
<reference evidence="2 3" key="1">
    <citation type="submission" date="2024-01" db="EMBL/GenBank/DDBJ databases">
        <authorList>
            <person name="Waweru B."/>
        </authorList>
    </citation>
    <scope>NUCLEOTIDE SEQUENCE [LARGE SCALE GENOMIC DNA]</scope>
</reference>
<evidence type="ECO:0000313" key="3">
    <source>
        <dbReference type="Proteomes" id="UP001314170"/>
    </source>
</evidence>
<dbReference type="Pfam" id="PF00560">
    <property type="entry name" value="LRR_1"/>
    <property type="match status" value="2"/>
</dbReference>
<dbReference type="Proteomes" id="UP001314170">
    <property type="component" value="Unassembled WGS sequence"/>
</dbReference>